<gene>
    <name evidence="2" type="ORF">MPDQ_006390</name>
</gene>
<feature type="compositionally biased region" description="Polar residues" evidence="1">
    <location>
        <begin position="490"/>
        <end position="521"/>
    </location>
</feature>
<feature type="region of interest" description="Disordered" evidence="1">
    <location>
        <begin position="490"/>
        <end position="537"/>
    </location>
</feature>
<organism evidence="2 3">
    <name type="scientific">Monascus purpureus</name>
    <name type="common">Red mold</name>
    <name type="synonym">Monascus anka</name>
    <dbReference type="NCBI Taxonomy" id="5098"/>
    <lineage>
        <taxon>Eukaryota</taxon>
        <taxon>Fungi</taxon>
        <taxon>Dikarya</taxon>
        <taxon>Ascomycota</taxon>
        <taxon>Pezizomycotina</taxon>
        <taxon>Eurotiomycetes</taxon>
        <taxon>Eurotiomycetidae</taxon>
        <taxon>Eurotiales</taxon>
        <taxon>Aspergillaceae</taxon>
        <taxon>Monascus</taxon>
    </lineage>
</organism>
<feature type="region of interest" description="Disordered" evidence="1">
    <location>
        <begin position="601"/>
        <end position="647"/>
    </location>
</feature>
<evidence type="ECO:0000313" key="3">
    <source>
        <dbReference type="Proteomes" id="UP000319663"/>
    </source>
</evidence>
<feature type="region of interest" description="Disordered" evidence="1">
    <location>
        <begin position="672"/>
        <end position="717"/>
    </location>
</feature>
<feature type="region of interest" description="Disordered" evidence="1">
    <location>
        <begin position="423"/>
        <end position="442"/>
    </location>
</feature>
<feature type="compositionally biased region" description="Basic and acidic residues" evidence="1">
    <location>
        <begin position="572"/>
        <end position="586"/>
    </location>
</feature>
<dbReference type="STRING" id="5098.A0A507QUF8"/>
<comment type="caution">
    <text evidence="2">The sequence shown here is derived from an EMBL/GenBank/DDBJ whole genome shotgun (WGS) entry which is preliminary data.</text>
</comment>
<accession>A0A507QUF8</accession>
<proteinExistence type="predicted"/>
<keyword evidence="3" id="KW-1185">Reference proteome</keyword>
<dbReference type="EMBL" id="VIFY01000055">
    <property type="protein sequence ID" value="TQB72828.1"/>
    <property type="molecule type" value="Genomic_DNA"/>
</dbReference>
<feature type="region of interest" description="Disordered" evidence="1">
    <location>
        <begin position="562"/>
        <end position="586"/>
    </location>
</feature>
<feature type="compositionally biased region" description="Polar residues" evidence="1">
    <location>
        <begin position="698"/>
        <end position="714"/>
    </location>
</feature>
<feature type="compositionally biased region" description="Polar residues" evidence="1">
    <location>
        <begin position="562"/>
        <end position="571"/>
    </location>
</feature>
<protein>
    <submittedName>
        <fullName evidence="2">Uncharacterized protein</fullName>
    </submittedName>
</protein>
<feature type="compositionally biased region" description="Pro residues" evidence="1">
    <location>
        <begin position="524"/>
        <end position="534"/>
    </location>
</feature>
<dbReference type="AlphaFoldDB" id="A0A507QUF8"/>
<sequence>MGRQAYINRLALGRSPYEAPESSVPDLSTSARRRAASLCADGYVQHYDERGHPINPESKQFGRELRRAKNDILSTMGVVVSGEDGNSGISNEQRKINLIAAENDYGLFVATLDQILVFIGSWWTSSLAGRVQTFRSYTQVPLANIIRFECASVGLPGFYFAGIPAWAISSCLSICRHHPLERLMLILQSPLLRRSPNDEYTRIIRSIFSILHSATRGVLLALSVQTYIYSLLQSLHLIHPYVIPGAQLFTPFGGLLLFRLPSLPRSLSLRSLSAFFSDLLKAPPLMIYLYVYLRPIIEVRLYRLIRRRLTKPSLADEHSIRVAFENDLLDWMVPTLGRRSEEENVRGRLTFFEDLKCEILVFSRWVMSWFDSSRRGSDPRARLRTRGARMESLRRHIEELQTELGAAQSQTRLSSQLPIAPSQDAGELSLHNNTSGSREHLPDFTQAPVESLFDMDQVFSNDENRMSQSPMEMEVDNEYFEMASRAVPSTTALPNESMNNGSQISDEAGVDQSNSRSNTLFSPVPSPGTSPPTSPRVRASLIHQNSDIITMQLEVLTNRNVQASSQENARASNEDPRQNHRGAPNDRRSITEFLDSLLSNQGNNLAAGHPSHVGESDGLSNFTATAPATLRGDSSIPAVENQPQDMPANNPIVESPVDAPVTSLANVLPDGVEEPNNEGIHNNQLPEGFENRSETETRPYTSRSLAHPRSTTSGIPPPAHRVTILSAHPVDSVASHAASILTTTLFIPFESLYLRSLATSYLSSRAFPSTLRYDVRPMGAWAGGGSMADAAAYMGKLAVLVGMQAAMNVGFWSIITRVVVYIGKTFCGWGTL</sequence>
<reference evidence="2 3" key="1">
    <citation type="submission" date="2019-06" db="EMBL/GenBank/DDBJ databases">
        <title>Wine fermentation using esterase from Monascus purpureus.</title>
        <authorList>
            <person name="Geng C."/>
            <person name="Zhang Y."/>
        </authorList>
    </citation>
    <scope>NUCLEOTIDE SEQUENCE [LARGE SCALE GENOMIC DNA]</scope>
    <source>
        <strain evidence="2">HQ1</strain>
    </source>
</reference>
<name>A0A507QUF8_MONPU</name>
<dbReference type="Proteomes" id="UP000319663">
    <property type="component" value="Unassembled WGS sequence"/>
</dbReference>
<evidence type="ECO:0000313" key="2">
    <source>
        <dbReference type="EMBL" id="TQB72828.1"/>
    </source>
</evidence>
<evidence type="ECO:0000256" key="1">
    <source>
        <dbReference type="SAM" id="MobiDB-lite"/>
    </source>
</evidence>